<gene>
    <name evidence="2" type="ORF">Acj61p121</name>
</gene>
<name>E5E4A2_9CAUD</name>
<evidence type="ECO:0000313" key="2">
    <source>
        <dbReference type="EMBL" id="ADG36086.1"/>
    </source>
</evidence>
<proteinExistence type="predicted"/>
<accession>E5E4A2</accession>
<keyword evidence="3" id="KW-1185">Reference proteome</keyword>
<organism evidence="2 3">
    <name type="scientific">Acinetobacter phage Acj61</name>
    <dbReference type="NCBI Taxonomy" id="760732"/>
    <lineage>
        <taxon>Viruses</taxon>
        <taxon>Duplodnaviria</taxon>
        <taxon>Heunggongvirae</taxon>
        <taxon>Uroviricota</taxon>
        <taxon>Caudoviricetes</taxon>
        <taxon>Pantevenvirales</taxon>
        <taxon>Straboviridae</taxon>
        <taxon>Twarogvirinae</taxon>
        <taxon>Lasallevirus</taxon>
        <taxon>Lasallevirus Acj61</taxon>
        <taxon>Acinetobacter virus Acj61</taxon>
    </lineage>
</organism>
<evidence type="ECO:0000256" key="1">
    <source>
        <dbReference type="SAM" id="Coils"/>
    </source>
</evidence>
<dbReference type="KEGG" id="vg:9926012"/>
<keyword evidence="1" id="KW-0175">Coiled coil</keyword>
<dbReference type="Proteomes" id="UP000008730">
    <property type="component" value="Segment"/>
</dbReference>
<dbReference type="EMBL" id="GU911519">
    <property type="protein sequence ID" value="ADG36086.1"/>
    <property type="molecule type" value="Genomic_DNA"/>
</dbReference>
<sequence length="304" mass="35360">MTIKDINEFVKTELEGLIGNLAGRDTKGIKQEIRFILERAIDGTNLLDFNHHLADNVVKKLYVPNLTPYNYDVPAIMQEIKKYKFANVLASTKALNAQFDMYRYGDRYYIQGLRGMYRLEQGYISPQFFEIFKREFTQGFKAYLRLKGRNKSYHGVEQYKPNEYISNSGVQFSFVLQPNTKEIGVNIRGHNRTVPANELVDDIKTYLKMTKLKFKSMQIKGHGETWISFNYKILDSEMNRPIAPKLPLQDLIDKLREESLAKTEERKALKAKQDALEREIFELNNDINILAKALVVSEARLNKK</sequence>
<reference evidence="2 3" key="1">
    <citation type="journal article" date="2010" name="Virol. J.">
        <title>Genomes of the T4-related bacteriophages as windows on microbial genome evolution.</title>
        <authorList>
            <person name="Petrov V.M."/>
            <person name="Ratnayaka S."/>
            <person name="Nolan J.M."/>
            <person name="Miller E.S."/>
            <person name="Karam J.D."/>
        </authorList>
    </citation>
    <scope>NUCLEOTIDE SEQUENCE [LARGE SCALE GENOMIC DNA]</scope>
</reference>
<dbReference type="GeneID" id="9926012"/>
<dbReference type="RefSeq" id="YP_004009738.1">
    <property type="nucleotide sequence ID" value="NC_014661.1"/>
</dbReference>
<evidence type="ECO:0000313" key="3">
    <source>
        <dbReference type="Proteomes" id="UP000008730"/>
    </source>
</evidence>
<protein>
    <submittedName>
        <fullName evidence="2">Uncharacterized protein</fullName>
    </submittedName>
</protein>
<feature type="coiled-coil region" evidence="1">
    <location>
        <begin position="252"/>
        <end position="293"/>
    </location>
</feature>